<evidence type="ECO:0008006" key="3">
    <source>
        <dbReference type="Google" id="ProtNLM"/>
    </source>
</evidence>
<dbReference type="STRING" id="1449976.KALB_210"/>
<dbReference type="eggNOG" id="ENOG5033INS">
    <property type="taxonomic scope" value="Bacteria"/>
</dbReference>
<sequence>MIGPVSVHVFVDESRRGATYFLAASHMQPDKLGRTRTALRSLCLGGQRRIHFKDEGCARRREIIARLECLGLRVAMYTSQEPGELARENCLRGLVADLVEANARRLVLESRASGDRLDLRVLRTAMGHHARRTGLVYEHLRPHEEPLLWVPDAVAWCFGGGGDWRRRVAKLVVRCVDTDLL</sequence>
<name>W5VYE4_9PSEU</name>
<dbReference type="HOGENOM" id="CLU_098654_2_0_11"/>
<gene>
    <name evidence="1" type="ORF">KALB_210</name>
</gene>
<dbReference type="KEGG" id="kal:KALB_210"/>
<accession>W5VYE4</accession>
<dbReference type="EMBL" id="CP007155">
    <property type="protein sequence ID" value="AHH93587.1"/>
    <property type="molecule type" value="Genomic_DNA"/>
</dbReference>
<evidence type="ECO:0000313" key="2">
    <source>
        <dbReference type="Proteomes" id="UP000019225"/>
    </source>
</evidence>
<dbReference type="Proteomes" id="UP000019225">
    <property type="component" value="Chromosome"/>
</dbReference>
<keyword evidence="2" id="KW-1185">Reference proteome</keyword>
<proteinExistence type="predicted"/>
<dbReference type="PATRIC" id="fig|1449976.3.peg.214"/>
<dbReference type="AlphaFoldDB" id="W5VYE4"/>
<organism evidence="1 2">
    <name type="scientific">Kutzneria albida DSM 43870</name>
    <dbReference type="NCBI Taxonomy" id="1449976"/>
    <lineage>
        <taxon>Bacteria</taxon>
        <taxon>Bacillati</taxon>
        <taxon>Actinomycetota</taxon>
        <taxon>Actinomycetes</taxon>
        <taxon>Pseudonocardiales</taxon>
        <taxon>Pseudonocardiaceae</taxon>
        <taxon>Kutzneria</taxon>
    </lineage>
</organism>
<evidence type="ECO:0000313" key="1">
    <source>
        <dbReference type="EMBL" id="AHH93587.1"/>
    </source>
</evidence>
<protein>
    <recommendedName>
        <fullName evidence="3">DUF3800 domain-containing protein</fullName>
    </recommendedName>
</protein>
<reference evidence="1 2" key="1">
    <citation type="journal article" date="2014" name="BMC Genomics">
        <title>Complete genome sequence of producer of the glycopeptide antibiotic Aculeximycin Kutzneria albida DSM 43870T, a representative of minor genus of Pseudonocardiaceae.</title>
        <authorList>
            <person name="Rebets Y."/>
            <person name="Tokovenko B."/>
            <person name="Lushchyk I."/>
            <person name="Ruckert C."/>
            <person name="Zaburannyi N."/>
            <person name="Bechthold A."/>
            <person name="Kalinowski J."/>
            <person name="Luzhetskyy A."/>
        </authorList>
    </citation>
    <scope>NUCLEOTIDE SEQUENCE [LARGE SCALE GENOMIC DNA]</scope>
    <source>
        <strain evidence="1">DSM 43870</strain>
    </source>
</reference>